<name>A0ABS7QWZ3_9ACTN</name>
<organism evidence="2 3">
    <name type="scientific">Streptantibioticus parmotrematis</name>
    <dbReference type="NCBI Taxonomy" id="2873249"/>
    <lineage>
        <taxon>Bacteria</taxon>
        <taxon>Bacillati</taxon>
        <taxon>Actinomycetota</taxon>
        <taxon>Actinomycetes</taxon>
        <taxon>Kitasatosporales</taxon>
        <taxon>Streptomycetaceae</taxon>
        <taxon>Streptantibioticus</taxon>
    </lineage>
</organism>
<comment type="caution">
    <text evidence="2">The sequence shown here is derived from an EMBL/GenBank/DDBJ whole genome shotgun (WGS) entry which is preliminary data.</text>
</comment>
<feature type="signal peptide" evidence="1">
    <location>
        <begin position="1"/>
        <end position="24"/>
    </location>
</feature>
<dbReference type="SUPFAM" id="SSF109998">
    <property type="entry name" value="Triger factor/SurA peptide-binding domain-like"/>
    <property type="match status" value="1"/>
</dbReference>
<dbReference type="RefSeq" id="WP_222980463.1">
    <property type="nucleotide sequence ID" value="NZ_JAINVZ010000018.1"/>
</dbReference>
<protein>
    <submittedName>
        <fullName evidence="2">SurA N-terminal domain-containing protein</fullName>
    </submittedName>
</protein>
<reference evidence="2 3" key="1">
    <citation type="submission" date="2021-08" db="EMBL/GenBank/DDBJ databases">
        <title>Streptomyces sp. PTM05 isolated from lichen.</title>
        <authorList>
            <person name="Somphong A."/>
            <person name="Phongsopitanun W."/>
            <person name="Tanasupawat S."/>
        </authorList>
    </citation>
    <scope>NUCLEOTIDE SEQUENCE [LARGE SCALE GENOMIC DNA]</scope>
    <source>
        <strain evidence="2 3">Ptm05</strain>
    </source>
</reference>
<feature type="chain" id="PRO_5046740055" evidence="1">
    <location>
        <begin position="25"/>
        <end position="218"/>
    </location>
</feature>
<proteinExistence type="predicted"/>
<accession>A0ABS7QWZ3</accession>
<evidence type="ECO:0000256" key="1">
    <source>
        <dbReference type="SAM" id="SignalP"/>
    </source>
</evidence>
<evidence type="ECO:0000313" key="2">
    <source>
        <dbReference type="EMBL" id="MBY8887721.1"/>
    </source>
</evidence>
<sequence length="218" mass="22832">MVRRRNATLSLTAAALLAATPLITSCGAQHPGAAAVVGGRTISVAALQTQVKQVRAAQNATDQADQMIDATSDLSRSQLNSMVFDQVLDRAAHDAGVSVTTTDVQRLEASAAQQVGGAQALRSALLQQYAVAPGQIDEFYRVQAEAQGLARHLGVDLTTQSGQAAVTKVLSSASQELRVDVNPRYGKWNTQTLTLGSASQPWLRQSAATSAPPQQITG</sequence>
<dbReference type="PROSITE" id="PS51257">
    <property type="entry name" value="PROKAR_LIPOPROTEIN"/>
    <property type="match status" value="1"/>
</dbReference>
<keyword evidence="1" id="KW-0732">Signal</keyword>
<gene>
    <name evidence="2" type="ORF">K7472_23185</name>
</gene>
<evidence type="ECO:0000313" key="3">
    <source>
        <dbReference type="Proteomes" id="UP001198565"/>
    </source>
</evidence>
<dbReference type="Pfam" id="PF13623">
    <property type="entry name" value="SurA_N_2"/>
    <property type="match status" value="1"/>
</dbReference>
<dbReference type="Proteomes" id="UP001198565">
    <property type="component" value="Unassembled WGS sequence"/>
</dbReference>
<keyword evidence="3" id="KW-1185">Reference proteome</keyword>
<dbReference type="EMBL" id="JAINVZ010000018">
    <property type="protein sequence ID" value="MBY8887721.1"/>
    <property type="molecule type" value="Genomic_DNA"/>
</dbReference>
<dbReference type="InterPro" id="IPR027304">
    <property type="entry name" value="Trigger_fact/SurA_dom_sf"/>
</dbReference>
<dbReference type="Gene3D" id="1.10.4030.10">
    <property type="entry name" value="Porin chaperone SurA, peptide-binding domain"/>
    <property type="match status" value="1"/>
</dbReference>